<gene>
    <name evidence="11" type="ORF">CDAUBV1_LOCUS15404</name>
</gene>
<evidence type="ECO:0000313" key="11">
    <source>
        <dbReference type="EMBL" id="CAL5140231.1"/>
    </source>
</evidence>
<evidence type="ECO:0000256" key="3">
    <source>
        <dbReference type="ARBA" id="ARBA00022990"/>
    </source>
</evidence>
<feature type="compositionally biased region" description="Polar residues" evidence="9">
    <location>
        <begin position="192"/>
        <end position="208"/>
    </location>
</feature>
<evidence type="ECO:0000256" key="2">
    <source>
        <dbReference type="ARBA" id="ARBA00022553"/>
    </source>
</evidence>
<evidence type="ECO:0000256" key="7">
    <source>
        <dbReference type="ARBA" id="ARBA00067380"/>
    </source>
</evidence>
<dbReference type="InterPro" id="IPR000156">
    <property type="entry name" value="Ran_bind_dom"/>
</dbReference>
<proteinExistence type="inferred from homology"/>
<dbReference type="InterPro" id="IPR011993">
    <property type="entry name" value="PH-like_dom_sf"/>
</dbReference>
<reference evidence="11" key="1">
    <citation type="submission" date="2024-06" db="EMBL/GenBank/DDBJ databases">
        <authorList>
            <person name="Liu X."/>
            <person name="Lenzi L."/>
            <person name="Haldenby T S."/>
            <person name="Uol C."/>
        </authorList>
    </citation>
    <scope>NUCLEOTIDE SEQUENCE</scope>
</reference>
<dbReference type="GO" id="GO:0005737">
    <property type="term" value="C:cytoplasm"/>
    <property type="evidence" value="ECO:0007669"/>
    <property type="project" value="TreeGrafter"/>
</dbReference>
<dbReference type="AlphaFoldDB" id="A0AAV2TT89"/>
<evidence type="ECO:0000256" key="6">
    <source>
        <dbReference type="ARBA" id="ARBA00066150"/>
    </source>
</evidence>
<dbReference type="SUPFAM" id="SSF50729">
    <property type="entry name" value="PH domain-like"/>
    <property type="match status" value="1"/>
</dbReference>
<dbReference type="Proteomes" id="UP001497525">
    <property type="component" value="Unassembled WGS sequence"/>
</dbReference>
<feature type="region of interest" description="Disordered" evidence="9">
    <location>
        <begin position="162"/>
        <end position="228"/>
    </location>
</feature>
<evidence type="ECO:0000313" key="12">
    <source>
        <dbReference type="Proteomes" id="UP001497525"/>
    </source>
</evidence>
<dbReference type="GO" id="GO:0005096">
    <property type="term" value="F:GTPase activator activity"/>
    <property type="evidence" value="ECO:0007669"/>
    <property type="project" value="UniProtKB-KW"/>
</dbReference>
<evidence type="ECO:0000256" key="1">
    <source>
        <dbReference type="ARBA" id="ARBA00022468"/>
    </source>
</evidence>
<feature type="compositionally biased region" description="Polar residues" evidence="9">
    <location>
        <begin position="162"/>
        <end position="183"/>
    </location>
</feature>
<evidence type="ECO:0000256" key="4">
    <source>
        <dbReference type="ARBA" id="ARBA00056716"/>
    </source>
</evidence>
<comment type="similarity">
    <text evidence="5">Belongs to the RANBP1 family.</text>
</comment>
<dbReference type="SMART" id="SM00160">
    <property type="entry name" value="RanBD"/>
    <property type="match status" value="1"/>
</dbReference>
<organism evidence="11 12">
    <name type="scientific">Calicophoron daubneyi</name>
    <name type="common">Rumen fluke</name>
    <name type="synonym">Paramphistomum daubneyi</name>
    <dbReference type="NCBI Taxonomy" id="300641"/>
    <lineage>
        <taxon>Eukaryota</taxon>
        <taxon>Metazoa</taxon>
        <taxon>Spiralia</taxon>
        <taxon>Lophotrochozoa</taxon>
        <taxon>Platyhelminthes</taxon>
        <taxon>Trematoda</taxon>
        <taxon>Digenea</taxon>
        <taxon>Plagiorchiida</taxon>
        <taxon>Pronocephalata</taxon>
        <taxon>Paramphistomoidea</taxon>
        <taxon>Paramphistomidae</taxon>
        <taxon>Calicophoron</taxon>
    </lineage>
</organism>
<name>A0AAV2TT89_CALDB</name>
<accession>A0AAV2TT89</accession>
<comment type="function">
    <text evidence="4">Plays a role in RAN-dependent nucleocytoplasmic transport. Alleviates the TNPO1-dependent inhibition of RAN GTPase activity and mediates the dissociation of RAN from proteins involved in transport into the nucleus. Induces a conformation change in the complex formed by XPO1 and RAN that triggers the release of the nuclear export signal of cargo proteins. Promotes the disassembly of the complex formed by RAN and importin beta. Promotes dissociation of RAN from a complex with KPNA2 and CSE1L. Required for normal mitotic spindle assembly and normal progress through mitosis via its effect on RAN. Does not increase the RAN GTPase activity by itself, but increases GTP hydrolysis mediated by RANGAP1. Inhibits RCC1-dependent exchange of RAN-bound GDP by GTP.</text>
</comment>
<evidence type="ECO:0000256" key="9">
    <source>
        <dbReference type="SAM" id="MobiDB-lite"/>
    </source>
</evidence>
<dbReference type="Pfam" id="PF00638">
    <property type="entry name" value="Ran_BP1"/>
    <property type="match status" value="1"/>
</dbReference>
<dbReference type="PANTHER" id="PTHR23138:SF94">
    <property type="entry name" value="RAN BINDING PROTEIN 1"/>
    <property type="match status" value="1"/>
</dbReference>
<keyword evidence="3" id="KW-0007">Acetylation</keyword>
<dbReference type="PROSITE" id="PS50196">
    <property type="entry name" value="RANBD1"/>
    <property type="match status" value="1"/>
</dbReference>
<feature type="domain" description="RanBD1" evidence="10">
    <location>
        <begin position="16"/>
        <end position="154"/>
    </location>
</feature>
<dbReference type="FunFam" id="2.30.29.30:FF:000824">
    <property type="entry name" value="Ran-specific GTPase-activating protein"/>
    <property type="match status" value="1"/>
</dbReference>
<dbReference type="GO" id="GO:0006913">
    <property type="term" value="P:nucleocytoplasmic transport"/>
    <property type="evidence" value="ECO:0007669"/>
    <property type="project" value="InterPro"/>
</dbReference>
<comment type="subunit">
    <text evidence="6">Interacts with RAN (via C-terminus of GTP-bound form) but not with GDP-bound RAN. Identified in a complex composed of RAN, RANGAP1 and RANBP1. Identified in a complex that contains TNPO1, RAN and RANBP1. Identified in a complex that contains CSE1L, KPNA2, RAN and RANBP1. Identified in a complex with nucleotide-free RAN and RCC1.</text>
</comment>
<sequence>MSDEEASYESTPREVFFEPVVTLPAVTVSNTEEDEICVFKRRAKLFRYDKAEDPPEWKERGTGYMKILKHKNTGQYRLLMRRDKTFRVCCNHLITSAMELRPNCGSDRAFVWQTVADFADEVAKAESLGIRFPSAEVAQLFKDVFLEGRTFALELKSKYSNKTVSPAERSTQAPQPLSVTESALTDPMKNLKINNNSLTKKVSESGDQASEGADPVSDPPQKKNSEGS</sequence>
<dbReference type="GO" id="GO:0005643">
    <property type="term" value="C:nuclear pore"/>
    <property type="evidence" value="ECO:0007669"/>
    <property type="project" value="TreeGrafter"/>
</dbReference>
<dbReference type="Gene3D" id="2.30.29.30">
    <property type="entry name" value="Pleckstrin-homology domain (PH domain)/Phosphotyrosine-binding domain (PTB)"/>
    <property type="match status" value="1"/>
</dbReference>
<dbReference type="InterPro" id="IPR045255">
    <property type="entry name" value="RanBP1-like"/>
</dbReference>
<keyword evidence="1" id="KW-0343">GTPase activation</keyword>
<comment type="caution">
    <text evidence="11">The sequence shown here is derived from an EMBL/GenBank/DDBJ whole genome shotgun (WGS) entry which is preliminary data.</text>
</comment>
<dbReference type="CDD" id="cd13179">
    <property type="entry name" value="RanBD_RanBP1"/>
    <property type="match status" value="1"/>
</dbReference>
<dbReference type="InterPro" id="IPR045256">
    <property type="entry name" value="RanBP1_RanBD"/>
</dbReference>
<protein>
    <recommendedName>
        <fullName evidence="7">Ran-specific GTPase-activating protein</fullName>
    </recommendedName>
    <alternativeName>
        <fullName evidence="8">Ran-binding protein 1</fullName>
    </alternativeName>
</protein>
<evidence type="ECO:0000256" key="5">
    <source>
        <dbReference type="ARBA" id="ARBA00061276"/>
    </source>
</evidence>
<dbReference type="PANTHER" id="PTHR23138">
    <property type="entry name" value="RAN BINDING PROTEIN"/>
    <property type="match status" value="1"/>
</dbReference>
<dbReference type="EMBL" id="CAXLJL010000711">
    <property type="protein sequence ID" value="CAL5140231.1"/>
    <property type="molecule type" value="Genomic_DNA"/>
</dbReference>
<evidence type="ECO:0000259" key="10">
    <source>
        <dbReference type="PROSITE" id="PS50196"/>
    </source>
</evidence>
<keyword evidence="2" id="KW-0597">Phosphoprotein</keyword>
<evidence type="ECO:0000256" key="8">
    <source>
        <dbReference type="ARBA" id="ARBA00081162"/>
    </source>
</evidence>